<dbReference type="GO" id="GO:0090575">
    <property type="term" value="C:RNA polymerase II transcription regulator complex"/>
    <property type="evidence" value="ECO:0007669"/>
    <property type="project" value="TreeGrafter"/>
</dbReference>
<organism evidence="5 6">
    <name type="scientific">Hesseltinella vesiculosa</name>
    <dbReference type="NCBI Taxonomy" id="101127"/>
    <lineage>
        <taxon>Eukaryota</taxon>
        <taxon>Fungi</taxon>
        <taxon>Fungi incertae sedis</taxon>
        <taxon>Mucoromycota</taxon>
        <taxon>Mucoromycotina</taxon>
        <taxon>Mucoromycetes</taxon>
        <taxon>Mucorales</taxon>
        <taxon>Cunninghamellaceae</taxon>
        <taxon>Hesseltinella</taxon>
    </lineage>
</organism>
<name>A0A1X2GIH3_9FUNG</name>
<feature type="domain" description="BZIP" evidence="4">
    <location>
        <begin position="46"/>
        <end position="60"/>
    </location>
</feature>
<evidence type="ECO:0000259" key="4">
    <source>
        <dbReference type="PROSITE" id="PS00036"/>
    </source>
</evidence>
<feature type="region of interest" description="Disordered" evidence="3">
    <location>
        <begin position="395"/>
        <end position="415"/>
    </location>
</feature>
<dbReference type="SUPFAM" id="SSF57959">
    <property type="entry name" value="Leucine zipper domain"/>
    <property type="match status" value="1"/>
</dbReference>
<protein>
    <recommendedName>
        <fullName evidence="4">BZIP domain-containing protein</fullName>
    </recommendedName>
</protein>
<comment type="subcellular location">
    <subcellularLocation>
        <location evidence="1">Nucleus</location>
    </subcellularLocation>
</comment>
<sequence length="637" mass="71798">MDSPDIISFEHFDPQYELGNTDNNGKPIRPRKKPGRKPNPPSPAQRKAQNRAAQRAFRERKRREMREAEMAVKTSLHIRDQALKRVRRLNRKVQELTYETNYLRGQLLTYKLACVANRVDLPKFWDSGKKDSFGCDYTARSKNDELPQCLELYLDKYKNLVQFPMPSNIQQALMALMDDSSCTSASPPSTLIDLHDQETNGPPTISPSSSTSSQVAVNESKVDDILAQHLSSIAPQLADHLDSPFFQQLLQSNILPQATSPAAINQLLQSLQQQQAIQLQQRRAACVMPQSPEPALLDSPATPAMEDDTNMEDVAMDDPSTNIWLQQQNLSSRHLGAMLSASCHINDQDLAGVSNAAHGALYTKSLDDAVELVTEEPVEEYDGKTGLQRIRSHYPDTPDECPAASPEAPVSPNDNDELKNAPPMNPVDAIFYVRSHMNLGASIMTLWPPTELQRNVPHDARIDYVPGAVMRDLMIVYQNFYDANDLFNLLVQESRFMGGELGNPDRWVVPPRFLQQYWYLCPNHRPDRVDNMVELFVVFAQNALQHMMKRKEMYLDRDQFADEFPPRQENPVTPSTFPTDDGLVQPTAQDMDPTLVVPLTQGISFDPATSDFGLDDVMVLVDDFPKFMTAPPDLFTM</sequence>
<evidence type="ECO:0000313" key="5">
    <source>
        <dbReference type="EMBL" id="ORX54520.1"/>
    </source>
</evidence>
<evidence type="ECO:0000256" key="3">
    <source>
        <dbReference type="SAM" id="MobiDB-lite"/>
    </source>
</evidence>
<dbReference type="InterPro" id="IPR004827">
    <property type="entry name" value="bZIP"/>
</dbReference>
<evidence type="ECO:0000256" key="2">
    <source>
        <dbReference type="ARBA" id="ARBA00023242"/>
    </source>
</evidence>
<dbReference type="AlphaFoldDB" id="A0A1X2GIH3"/>
<dbReference type="EMBL" id="MCGT01000013">
    <property type="protein sequence ID" value="ORX54520.1"/>
    <property type="molecule type" value="Genomic_DNA"/>
</dbReference>
<dbReference type="GO" id="GO:0000976">
    <property type="term" value="F:transcription cis-regulatory region binding"/>
    <property type="evidence" value="ECO:0007669"/>
    <property type="project" value="InterPro"/>
</dbReference>
<dbReference type="PANTHER" id="PTHR40621:SF6">
    <property type="entry name" value="AP-1-LIKE TRANSCRIPTION FACTOR YAP1-RELATED"/>
    <property type="match status" value="1"/>
</dbReference>
<gene>
    <name evidence="5" type="ORF">DM01DRAFT_1335653</name>
</gene>
<dbReference type="GO" id="GO:0001228">
    <property type="term" value="F:DNA-binding transcription activator activity, RNA polymerase II-specific"/>
    <property type="evidence" value="ECO:0007669"/>
    <property type="project" value="TreeGrafter"/>
</dbReference>
<feature type="compositionally biased region" description="Low complexity" evidence="3">
    <location>
        <begin position="202"/>
        <end position="213"/>
    </location>
</feature>
<proteinExistence type="predicted"/>
<dbReference type="OrthoDB" id="125347at2759"/>
<feature type="region of interest" description="Disordered" evidence="3">
    <location>
        <begin position="1"/>
        <end position="63"/>
    </location>
</feature>
<comment type="caution">
    <text evidence="5">The sequence shown here is derived from an EMBL/GenBank/DDBJ whole genome shotgun (WGS) entry which is preliminary data.</text>
</comment>
<feature type="compositionally biased region" description="Low complexity" evidence="3">
    <location>
        <begin position="44"/>
        <end position="55"/>
    </location>
</feature>
<dbReference type="SMART" id="SM00338">
    <property type="entry name" value="BRLZ"/>
    <property type="match status" value="1"/>
</dbReference>
<evidence type="ECO:0000313" key="6">
    <source>
        <dbReference type="Proteomes" id="UP000242146"/>
    </source>
</evidence>
<dbReference type="PROSITE" id="PS00036">
    <property type="entry name" value="BZIP_BASIC"/>
    <property type="match status" value="1"/>
</dbReference>
<dbReference type="PANTHER" id="PTHR40621">
    <property type="entry name" value="TRANSCRIPTION FACTOR KAPC-RELATED"/>
    <property type="match status" value="1"/>
</dbReference>
<dbReference type="InterPro" id="IPR046347">
    <property type="entry name" value="bZIP_sf"/>
</dbReference>
<evidence type="ECO:0000256" key="1">
    <source>
        <dbReference type="ARBA" id="ARBA00004123"/>
    </source>
</evidence>
<dbReference type="Gene3D" id="1.20.5.170">
    <property type="match status" value="1"/>
</dbReference>
<accession>A0A1X2GIH3</accession>
<dbReference type="InterPro" id="IPR050936">
    <property type="entry name" value="AP-1-like"/>
</dbReference>
<dbReference type="Proteomes" id="UP000242146">
    <property type="component" value="Unassembled WGS sequence"/>
</dbReference>
<feature type="region of interest" description="Disordered" evidence="3">
    <location>
        <begin position="184"/>
        <end position="214"/>
    </location>
</feature>
<reference evidence="5 6" key="1">
    <citation type="submission" date="2016-07" db="EMBL/GenBank/DDBJ databases">
        <title>Pervasive Adenine N6-methylation of Active Genes in Fungi.</title>
        <authorList>
            <consortium name="DOE Joint Genome Institute"/>
            <person name="Mondo S.J."/>
            <person name="Dannebaum R.O."/>
            <person name="Kuo R.C."/>
            <person name="Labutti K."/>
            <person name="Haridas S."/>
            <person name="Kuo A."/>
            <person name="Salamov A."/>
            <person name="Ahrendt S.R."/>
            <person name="Lipzen A."/>
            <person name="Sullivan W."/>
            <person name="Andreopoulos W.B."/>
            <person name="Clum A."/>
            <person name="Lindquist E."/>
            <person name="Daum C."/>
            <person name="Ramamoorthy G.K."/>
            <person name="Gryganskyi A."/>
            <person name="Culley D."/>
            <person name="Magnuson J.K."/>
            <person name="James T.Y."/>
            <person name="O'Malley M.A."/>
            <person name="Stajich J.E."/>
            <person name="Spatafora J.W."/>
            <person name="Visel A."/>
            <person name="Grigoriev I.V."/>
        </authorList>
    </citation>
    <scope>NUCLEOTIDE SEQUENCE [LARGE SCALE GENOMIC DNA]</scope>
    <source>
        <strain evidence="5 6">NRRL 3301</strain>
    </source>
</reference>
<keyword evidence="2" id="KW-0539">Nucleus</keyword>
<keyword evidence="6" id="KW-1185">Reference proteome</keyword>